<dbReference type="OrthoDB" id="10341423at2759"/>
<organism evidence="2 3">
    <name type="scientific">Symbiodinium necroappetens</name>
    <dbReference type="NCBI Taxonomy" id="1628268"/>
    <lineage>
        <taxon>Eukaryota</taxon>
        <taxon>Sar</taxon>
        <taxon>Alveolata</taxon>
        <taxon>Dinophyceae</taxon>
        <taxon>Suessiales</taxon>
        <taxon>Symbiodiniaceae</taxon>
        <taxon>Symbiodinium</taxon>
    </lineage>
</organism>
<protein>
    <submittedName>
        <fullName evidence="2">Uncharacterized protein</fullName>
    </submittedName>
</protein>
<dbReference type="Proteomes" id="UP000601435">
    <property type="component" value="Unassembled WGS sequence"/>
</dbReference>
<dbReference type="AlphaFoldDB" id="A0A812VUU8"/>
<feature type="compositionally biased region" description="Basic and acidic residues" evidence="1">
    <location>
        <begin position="152"/>
        <end position="161"/>
    </location>
</feature>
<proteinExistence type="predicted"/>
<evidence type="ECO:0000313" key="2">
    <source>
        <dbReference type="EMBL" id="CAE7642520.1"/>
    </source>
</evidence>
<accession>A0A812VUU8</accession>
<name>A0A812VUU8_9DINO</name>
<evidence type="ECO:0000313" key="3">
    <source>
        <dbReference type="Proteomes" id="UP000601435"/>
    </source>
</evidence>
<sequence>MASGCTAEYSPRRQRHHSVHVRSLNKDGIWGGGVAQGVEEATEKSLSFVLSTTVHREAKDCLERLEQVVREDCGQEAGAGFGQALREGISAVGDVAAGVVEAFPVASTVVQGISAAAGPILGLFGIKEEECDPVTLGEKTTNCITSGTSETRSTEEQEAYTRAKRSTTTDVKRLAENVGRGETISCAATAPQGVTLWQLYLHTPAATWSIPSTRGSASSA</sequence>
<feature type="region of interest" description="Disordered" evidence="1">
    <location>
        <begin position="145"/>
        <end position="167"/>
    </location>
</feature>
<comment type="caution">
    <text evidence="2">The sequence shown here is derived from an EMBL/GenBank/DDBJ whole genome shotgun (WGS) entry which is preliminary data.</text>
</comment>
<dbReference type="EMBL" id="CAJNJA010030364">
    <property type="protein sequence ID" value="CAE7642520.1"/>
    <property type="molecule type" value="Genomic_DNA"/>
</dbReference>
<feature type="region of interest" description="Disordered" evidence="1">
    <location>
        <begin position="1"/>
        <end position="20"/>
    </location>
</feature>
<reference evidence="2" key="1">
    <citation type="submission" date="2021-02" db="EMBL/GenBank/DDBJ databases">
        <authorList>
            <person name="Dougan E. K."/>
            <person name="Rhodes N."/>
            <person name="Thang M."/>
            <person name="Chan C."/>
        </authorList>
    </citation>
    <scope>NUCLEOTIDE SEQUENCE</scope>
</reference>
<evidence type="ECO:0000256" key="1">
    <source>
        <dbReference type="SAM" id="MobiDB-lite"/>
    </source>
</evidence>
<gene>
    <name evidence="2" type="ORF">SNEC2469_LOCUS18156</name>
</gene>
<keyword evidence="3" id="KW-1185">Reference proteome</keyword>